<evidence type="ECO:0000313" key="2">
    <source>
        <dbReference type="Proteomes" id="UP000011971"/>
    </source>
</evidence>
<reference evidence="1 2" key="1">
    <citation type="journal article" date="2013" name="Gut Pathog.">
        <title>Draft genome of Ochrobactrum intermedium strain M86 isolated from non-ulcer dyspeptic individual from India.</title>
        <authorList>
            <person name="Kulkarni G."/>
            <person name="Dhotre D."/>
            <person name="Dharne M."/>
            <person name="Shetty S."/>
            <person name="Chowdhury S."/>
            <person name="Misra V."/>
            <person name="Misra S."/>
            <person name="Patole M."/>
            <person name="Shouche Y."/>
        </authorList>
    </citation>
    <scope>NUCLEOTIDE SEQUENCE [LARGE SCALE GENOMIC DNA]</scope>
    <source>
        <strain evidence="1 2">M86</strain>
    </source>
</reference>
<evidence type="ECO:0000313" key="1">
    <source>
        <dbReference type="EMBL" id="ELT46837.1"/>
    </source>
</evidence>
<dbReference type="Proteomes" id="UP000011971">
    <property type="component" value="Unassembled WGS sequence"/>
</dbReference>
<sequence>MTMAYEDLTPARFKALKPQFAAVDDAVAQSYIDMASVFVDQSWPEKLYEQGWVAYTCHLMTLDGLGTDAESRSQASGRSQYQSIRSGELTLTRFQKAAGDTSYGDWLSQTNCGAYFFQLLRMVKGGPRVAVGAVGGCLSGYAKDWPGPAYGWPGVFGGL</sequence>
<dbReference type="Pfam" id="PF13262">
    <property type="entry name" value="DUF4054"/>
    <property type="match status" value="1"/>
</dbReference>
<organism evidence="1 2">
    <name type="scientific">Brucella intermedia M86</name>
    <dbReference type="NCBI Taxonomy" id="1234597"/>
    <lineage>
        <taxon>Bacteria</taxon>
        <taxon>Pseudomonadati</taxon>
        <taxon>Pseudomonadota</taxon>
        <taxon>Alphaproteobacteria</taxon>
        <taxon>Hyphomicrobiales</taxon>
        <taxon>Brucellaceae</taxon>
        <taxon>Brucella/Ochrobactrum group</taxon>
        <taxon>Brucella</taxon>
    </lineage>
</organism>
<proteinExistence type="predicted"/>
<gene>
    <name evidence="1" type="ORF">D584_22661</name>
</gene>
<accession>M5JKE1</accession>
<name>M5JKE1_9HYPH</name>
<dbReference type="AlphaFoldDB" id="M5JKE1"/>
<evidence type="ECO:0008006" key="3">
    <source>
        <dbReference type="Google" id="ProtNLM"/>
    </source>
</evidence>
<dbReference type="EMBL" id="AOGE01000073">
    <property type="protein sequence ID" value="ELT46837.1"/>
    <property type="molecule type" value="Genomic_DNA"/>
</dbReference>
<comment type="caution">
    <text evidence="1">The sequence shown here is derived from an EMBL/GenBank/DDBJ whole genome shotgun (WGS) entry which is preliminary data.</text>
</comment>
<dbReference type="InterPro" id="IPR025127">
    <property type="entry name" value="DUF4054"/>
</dbReference>
<protein>
    <recommendedName>
        <fullName evidence="3">DUF4054 domain-containing protein</fullName>
    </recommendedName>
</protein>